<sequence>MLHTLQQALFTSARTARMDGYQLAAVSDGLSSADAAEIVQCAPAHDTLLRTRSVNFHPLSRGAFCLSQTTIEGDEYSGRRGGRVVTRCLVAEVDTLTRFGANPFRLLDAAALDGAFDPLEEIPARLEPLSLLGSASVFDRNLLAELLRRPGIDLITQLLDGVLCHPQCCWILPDPCERLLAGVLNLLPLGERPAVSFSTGLRPSASRPFRLVCLPERSQAAPRGPAVLLEPGRSQPQPLQHPWSQLIHEALVAEELAGIAKLVQQATLASVA</sequence>
<dbReference type="AlphaFoldDB" id="A0A518DNA2"/>
<protein>
    <recommendedName>
        <fullName evidence="1">GTPase-associated protein 1 N-terminal domain-containing protein</fullName>
    </recommendedName>
</protein>
<organism evidence="2 3">
    <name type="scientific">Lignipirellula cremea</name>
    <dbReference type="NCBI Taxonomy" id="2528010"/>
    <lineage>
        <taxon>Bacteria</taxon>
        <taxon>Pseudomonadati</taxon>
        <taxon>Planctomycetota</taxon>
        <taxon>Planctomycetia</taxon>
        <taxon>Pirellulales</taxon>
        <taxon>Pirellulaceae</taxon>
        <taxon>Lignipirellula</taxon>
    </lineage>
</organism>
<dbReference type="EMBL" id="CP036433">
    <property type="protein sequence ID" value="QDU93316.1"/>
    <property type="molecule type" value="Genomic_DNA"/>
</dbReference>
<dbReference type="InterPro" id="IPR045402">
    <property type="entry name" value="GAP1-N2"/>
</dbReference>
<dbReference type="Pfam" id="PF20013">
    <property type="entry name" value="GAP1-N2"/>
    <property type="match status" value="1"/>
</dbReference>
<dbReference type="RefSeq" id="WP_145050018.1">
    <property type="nucleotide sequence ID" value="NZ_CP036433.1"/>
</dbReference>
<evidence type="ECO:0000259" key="1">
    <source>
        <dbReference type="Pfam" id="PF20013"/>
    </source>
</evidence>
<keyword evidence="3" id="KW-1185">Reference proteome</keyword>
<dbReference type="OrthoDB" id="271226at2"/>
<dbReference type="KEGG" id="lcre:Pla8534_10960"/>
<evidence type="ECO:0000313" key="2">
    <source>
        <dbReference type="EMBL" id="QDU93316.1"/>
    </source>
</evidence>
<proteinExistence type="predicted"/>
<reference evidence="2 3" key="1">
    <citation type="submission" date="2019-02" db="EMBL/GenBank/DDBJ databases">
        <title>Deep-cultivation of Planctomycetes and their phenomic and genomic characterization uncovers novel biology.</title>
        <authorList>
            <person name="Wiegand S."/>
            <person name="Jogler M."/>
            <person name="Boedeker C."/>
            <person name="Pinto D."/>
            <person name="Vollmers J."/>
            <person name="Rivas-Marin E."/>
            <person name="Kohn T."/>
            <person name="Peeters S.H."/>
            <person name="Heuer A."/>
            <person name="Rast P."/>
            <person name="Oberbeckmann S."/>
            <person name="Bunk B."/>
            <person name="Jeske O."/>
            <person name="Meyerdierks A."/>
            <person name="Storesund J.E."/>
            <person name="Kallscheuer N."/>
            <person name="Luecker S."/>
            <person name="Lage O.M."/>
            <person name="Pohl T."/>
            <person name="Merkel B.J."/>
            <person name="Hornburger P."/>
            <person name="Mueller R.-W."/>
            <person name="Bruemmer F."/>
            <person name="Labrenz M."/>
            <person name="Spormann A.M."/>
            <person name="Op den Camp H."/>
            <person name="Overmann J."/>
            <person name="Amann R."/>
            <person name="Jetten M.S.M."/>
            <person name="Mascher T."/>
            <person name="Medema M.H."/>
            <person name="Devos D.P."/>
            <person name="Kaster A.-K."/>
            <person name="Ovreas L."/>
            <person name="Rohde M."/>
            <person name="Galperin M.Y."/>
            <person name="Jogler C."/>
        </authorList>
    </citation>
    <scope>NUCLEOTIDE SEQUENCE [LARGE SCALE GENOMIC DNA]</scope>
    <source>
        <strain evidence="2 3">Pla85_3_4</strain>
    </source>
</reference>
<gene>
    <name evidence="2" type="ORF">Pla8534_10960</name>
</gene>
<name>A0A518DNA2_9BACT</name>
<dbReference type="Proteomes" id="UP000317648">
    <property type="component" value="Chromosome"/>
</dbReference>
<feature type="domain" description="GTPase-associated protein 1 N-terminal" evidence="1">
    <location>
        <begin position="5"/>
        <end position="125"/>
    </location>
</feature>
<accession>A0A518DNA2</accession>
<evidence type="ECO:0000313" key="3">
    <source>
        <dbReference type="Proteomes" id="UP000317648"/>
    </source>
</evidence>